<reference evidence="6 7" key="1">
    <citation type="journal article" date="2019" name="Int. J. Syst. Evol. Microbiol.">
        <title>The Global Catalogue of Microorganisms (GCM) 10K type strain sequencing project: providing services to taxonomists for standard genome sequencing and annotation.</title>
        <authorList>
            <consortium name="The Broad Institute Genomics Platform"/>
            <consortium name="The Broad Institute Genome Sequencing Center for Infectious Disease"/>
            <person name="Wu L."/>
            <person name="Ma J."/>
        </authorList>
    </citation>
    <scope>NUCLEOTIDE SEQUENCE [LARGE SCALE GENOMIC DNA]</scope>
    <source>
        <strain evidence="6 7">JCM 14046</strain>
    </source>
</reference>
<keyword evidence="2" id="KW-0479">Metal-binding</keyword>
<dbReference type="Proteomes" id="UP001501612">
    <property type="component" value="Unassembled WGS sequence"/>
</dbReference>
<organism evidence="6 7">
    <name type="scientific">Nocardioides lentus</name>
    <dbReference type="NCBI Taxonomy" id="338077"/>
    <lineage>
        <taxon>Bacteria</taxon>
        <taxon>Bacillati</taxon>
        <taxon>Actinomycetota</taxon>
        <taxon>Actinomycetes</taxon>
        <taxon>Propionibacteriales</taxon>
        <taxon>Nocardioidaceae</taxon>
        <taxon>Nocardioides</taxon>
    </lineage>
</organism>
<gene>
    <name evidence="6" type="ORF">GCM10009737_09520</name>
</gene>
<evidence type="ECO:0000256" key="3">
    <source>
        <dbReference type="ARBA" id="ARBA00023004"/>
    </source>
</evidence>
<name>A0ABN2P348_9ACTN</name>
<evidence type="ECO:0000259" key="5">
    <source>
        <dbReference type="PROSITE" id="PS51296"/>
    </source>
</evidence>
<dbReference type="PROSITE" id="PS51296">
    <property type="entry name" value="RIESKE"/>
    <property type="match status" value="1"/>
</dbReference>
<dbReference type="RefSeq" id="WP_344004461.1">
    <property type="nucleotide sequence ID" value="NZ_BAAAMY010000002.1"/>
</dbReference>
<keyword evidence="7" id="KW-1185">Reference proteome</keyword>
<dbReference type="SUPFAM" id="SSF50022">
    <property type="entry name" value="ISP domain"/>
    <property type="match status" value="1"/>
</dbReference>
<dbReference type="InterPro" id="IPR017941">
    <property type="entry name" value="Rieske_2Fe-2S"/>
</dbReference>
<evidence type="ECO:0000256" key="2">
    <source>
        <dbReference type="ARBA" id="ARBA00022723"/>
    </source>
</evidence>
<dbReference type="Pfam" id="PF00355">
    <property type="entry name" value="Rieske"/>
    <property type="match status" value="1"/>
</dbReference>
<evidence type="ECO:0000256" key="4">
    <source>
        <dbReference type="ARBA" id="ARBA00023014"/>
    </source>
</evidence>
<proteinExistence type="predicted"/>
<dbReference type="CDD" id="cd03467">
    <property type="entry name" value="Rieske"/>
    <property type="match status" value="1"/>
</dbReference>
<protein>
    <submittedName>
        <fullName evidence="6">Rieske (2Fe-2S) protein</fullName>
    </submittedName>
</protein>
<keyword evidence="4" id="KW-0411">Iron-sulfur</keyword>
<evidence type="ECO:0000256" key="1">
    <source>
        <dbReference type="ARBA" id="ARBA00022714"/>
    </source>
</evidence>
<feature type="domain" description="Rieske" evidence="5">
    <location>
        <begin position="57"/>
        <end position="148"/>
    </location>
</feature>
<accession>A0ABN2P348</accession>
<keyword evidence="3" id="KW-0408">Iron</keyword>
<evidence type="ECO:0000313" key="6">
    <source>
        <dbReference type="EMBL" id="GAA1910201.1"/>
    </source>
</evidence>
<comment type="caution">
    <text evidence="6">The sequence shown here is derived from an EMBL/GenBank/DDBJ whole genome shotgun (WGS) entry which is preliminary data.</text>
</comment>
<dbReference type="Gene3D" id="2.102.10.10">
    <property type="entry name" value="Rieske [2Fe-2S] iron-sulphur domain"/>
    <property type="match status" value="1"/>
</dbReference>
<evidence type="ECO:0000313" key="7">
    <source>
        <dbReference type="Proteomes" id="UP001501612"/>
    </source>
</evidence>
<dbReference type="EMBL" id="BAAAMY010000002">
    <property type="protein sequence ID" value="GAA1910201.1"/>
    <property type="molecule type" value="Genomic_DNA"/>
</dbReference>
<dbReference type="InterPro" id="IPR036922">
    <property type="entry name" value="Rieske_2Fe-2S_sf"/>
</dbReference>
<keyword evidence="1" id="KW-0001">2Fe-2S</keyword>
<sequence length="149" mass="14485">MSASPDAHAHRCLSRRTAIGGAACLGIGAPLLVACGSGDSGSGSASGGSSEAPAAGTAIAATADIPVGGGVIFPDENVVVTQPTEGEFKAFNAECTHQGCQVTEVTETIDCACHGSAFSLTDGAPTAGPAQDPLAEVEISVSGDEITVV</sequence>